<evidence type="ECO:0000256" key="2">
    <source>
        <dbReference type="SAM" id="MobiDB-lite"/>
    </source>
</evidence>
<accession>A0A7S2JMS3</accession>
<dbReference type="EMBL" id="HBGX01001372">
    <property type="protein sequence ID" value="CAD9551644.1"/>
    <property type="molecule type" value="Transcribed_RNA"/>
</dbReference>
<feature type="region of interest" description="Disordered" evidence="2">
    <location>
        <begin position="30"/>
        <end position="57"/>
    </location>
</feature>
<reference evidence="3" key="1">
    <citation type="submission" date="2021-01" db="EMBL/GenBank/DDBJ databases">
        <authorList>
            <person name="Corre E."/>
            <person name="Pelletier E."/>
            <person name="Niang G."/>
            <person name="Scheremetjew M."/>
            <person name="Finn R."/>
            <person name="Kale V."/>
            <person name="Holt S."/>
            <person name="Cochrane G."/>
            <person name="Meng A."/>
            <person name="Brown T."/>
            <person name="Cohen L."/>
        </authorList>
    </citation>
    <scope>NUCLEOTIDE SEQUENCE</scope>
    <source>
        <strain evidence="3">SAG4.97</strain>
    </source>
</reference>
<proteinExistence type="predicted"/>
<feature type="coiled-coil region" evidence="1">
    <location>
        <begin position="74"/>
        <end position="101"/>
    </location>
</feature>
<evidence type="ECO:0000256" key="1">
    <source>
        <dbReference type="SAM" id="Coils"/>
    </source>
</evidence>
<sequence>MLATRHLTSSSGLSKEFRLEHLQVVPVAHSVSPQTSPMASRKRKIEDTESSWVGDDKYSNVPDSVLNERECASLELLEFHQQALERRLQQLEKENKLLKSWLNPSWPLSSQA</sequence>
<dbReference type="AlphaFoldDB" id="A0A7S2JMS3"/>
<protein>
    <submittedName>
        <fullName evidence="3">Uncharacterized protein</fullName>
    </submittedName>
</protein>
<evidence type="ECO:0000313" key="3">
    <source>
        <dbReference type="EMBL" id="CAD9551644.1"/>
    </source>
</evidence>
<gene>
    <name evidence="3" type="ORF">CGLO1086_LOCUS616</name>
</gene>
<name>A0A7S2JMS3_9EUKA</name>
<organism evidence="3">
    <name type="scientific">Cyanoptyche gloeocystis</name>
    <dbReference type="NCBI Taxonomy" id="77922"/>
    <lineage>
        <taxon>Eukaryota</taxon>
        <taxon>Glaucocystophyceae</taxon>
        <taxon>Glaucocystophyceae incertae sedis</taxon>
        <taxon>Cyanoptyche</taxon>
    </lineage>
</organism>
<keyword evidence="1" id="KW-0175">Coiled coil</keyword>